<evidence type="ECO:0000259" key="6">
    <source>
        <dbReference type="Pfam" id="PF21982"/>
    </source>
</evidence>
<reference evidence="7" key="1">
    <citation type="journal article" date="2020" name="mSystems">
        <title>Genome- and Community-Level Interaction Insights into Carbon Utilization and Element Cycling Functions of Hydrothermarchaeota in Hydrothermal Sediment.</title>
        <authorList>
            <person name="Zhou Z."/>
            <person name="Liu Y."/>
            <person name="Xu W."/>
            <person name="Pan J."/>
            <person name="Luo Z.H."/>
            <person name="Li M."/>
        </authorList>
    </citation>
    <scope>NUCLEOTIDE SEQUENCE [LARGE SCALE GENOMIC DNA]</scope>
    <source>
        <strain evidence="7">SpSt-780</strain>
    </source>
</reference>
<dbReference type="PANTHER" id="PTHR33602:SF1">
    <property type="entry name" value="REGULATORY PROTEIN RECX FAMILY PROTEIN"/>
    <property type="match status" value="1"/>
</dbReference>
<evidence type="ECO:0000313" key="7">
    <source>
        <dbReference type="EMBL" id="HGW91392.1"/>
    </source>
</evidence>
<dbReference type="HAMAP" id="MF_01114">
    <property type="entry name" value="RecX"/>
    <property type="match status" value="1"/>
</dbReference>
<evidence type="ECO:0000256" key="5">
    <source>
        <dbReference type="HAMAP-Rule" id="MF_01114"/>
    </source>
</evidence>
<dbReference type="InterPro" id="IPR036388">
    <property type="entry name" value="WH-like_DNA-bd_sf"/>
</dbReference>
<dbReference type="InterPro" id="IPR003783">
    <property type="entry name" value="Regulatory_RecX"/>
</dbReference>
<proteinExistence type="inferred from homology"/>
<keyword evidence="4 5" id="KW-0963">Cytoplasm</keyword>
<gene>
    <name evidence="5" type="primary">recX</name>
    <name evidence="7" type="ORF">ENV67_02470</name>
</gene>
<accession>A0A7C4UC25</accession>
<comment type="similarity">
    <text evidence="2 5">Belongs to the RecX family.</text>
</comment>
<dbReference type="Pfam" id="PF21982">
    <property type="entry name" value="RecX_HTH1"/>
    <property type="match status" value="1"/>
</dbReference>
<dbReference type="AlphaFoldDB" id="A0A7C4UC25"/>
<evidence type="ECO:0000256" key="3">
    <source>
        <dbReference type="ARBA" id="ARBA00018111"/>
    </source>
</evidence>
<evidence type="ECO:0000256" key="4">
    <source>
        <dbReference type="ARBA" id="ARBA00022490"/>
    </source>
</evidence>
<comment type="caution">
    <text evidence="7">The sequence shown here is derived from an EMBL/GenBank/DDBJ whole genome shotgun (WGS) entry which is preliminary data.</text>
</comment>
<comment type="subcellular location">
    <subcellularLocation>
        <location evidence="1 5">Cytoplasm</location>
    </subcellularLocation>
</comment>
<dbReference type="PANTHER" id="PTHR33602">
    <property type="entry name" value="REGULATORY PROTEIN RECX FAMILY PROTEIN"/>
    <property type="match status" value="1"/>
</dbReference>
<evidence type="ECO:0000256" key="1">
    <source>
        <dbReference type="ARBA" id="ARBA00004496"/>
    </source>
</evidence>
<comment type="function">
    <text evidence="5">Modulates RecA activity.</text>
</comment>
<evidence type="ECO:0000256" key="2">
    <source>
        <dbReference type="ARBA" id="ARBA00009695"/>
    </source>
</evidence>
<sequence>MKINLKERGKKILLLIDGIKEGLFPRKLLKDIKEGESKEEERLRIIEEIIIPYAKEIVLRNLALRDRTEKEIMDILKRKEFSDETIKRVIDDFKNVNLIDDLKTARYIVQNTKGKSKNEIKFKLKNMGIKDEDIEEILKDYDEVEALKLEIMKGKKKYKDVKKLFAYLLRKGFDYDEIKRMIGRIDEEY</sequence>
<dbReference type="GO" id="GO:0006282">
    <property type="term" value="P:regulation of DNA repair"/>
    <property type="evidence" value="ECO:0007669"/>
    <property type="project" value="UniProtKB-UniRule"/>
</dbReference>
<organism evidence="7">
    <name type="scientific">candidate division WOR-3 bacterium</name>
    <dbReference type="NCBI Taxonomy" id="2052148"/>
    <lineage>
        <taxon>Bacteria</taxon>
        <taxon>Bacteria division WOR-3</taxon>
    </lineage>
</organism>
<dbReference type="EMBL" id="DTHG01000028">
    <property type="protein sequence ID" value="HGW91392.1"/>
    <property type="molecule type" value="Genomic_DNA"/>
</dbReference>
<protein>
    <recommendedName>
        <fullName evidence="3 5">Regulatory protein RecX</fullName>
    </recommendedName>
</protein>
<dbReference type="InterPro" id="IPR053926">
    <property type="entry name" value="RecX_HTH_1st"/>
</dbReference>
<feature type="domain" description="RecX first three-helical" evidence="6">
    <location>
        <begin position="54"/>
        <end position="91"/>
    </location>
</feature>
<dbReference type="Gene3D" id="1.10.10.10">
    <property type="entry name" value="Winged helix-like DNA-binding domain superfamily/Winged helix DNA-binding domain"/>
    <property type="match status" value="2"/>
</dbReference>
<dbReference type="GO" id="GO:0005737">
    <property type="term" value="C:cytoplasm"/>
    <property type="evidence" value="ECO:0007669"/>
    <property type="project" value="UniProtKB-SubCell"/>
</dbReference>
<name>A0A7C4UC25_UNCW3</name>